<evidence type="ECO:0000313" key="3">
    <source>
        <dbReference type="EMBL" id="TPH18957.1"/>
    </source>
</evidence>
<comment type="caution">
    <text evidence="3">The sequence shown here is derived from an EMBL/GenBank/DDBJ whole genome shotgun (WGS) entry which is preliminary data.</text>
</comment>
<dbReference type="InterPro" id="IPR036477">
    <property type="entry name" value="Formyl_transf_N_sf"/>
</dbReference>
<dbReference type="Gene3D" id="3.40.50.170">
    <property type="entry name" value="Formyl transferase, N-terminal domain"/>
    <property type="match status" value="1"/>
</dbReference>
<gene>
    <name evidence="3" type="ORF">EPA86_01280</name>
</gene>
<evidence type="ECO:0000259" key="2">
    <source>
        <dbReference type="Pfam" id="PF18216"/>
    </source>
</evidence>
<dbReference type="EMBL" id="SAWY01000002">
    <property type="protein sequence ID" value="TPH18957.1"/>
    <property type="molecule type" value="Genomic_DNA"/>
</dbReference>
<sequence length="248" mass="28225">MEKGFNVKKVLVVSDNVELVSKFQSVSKRISTEVAEFDYRYSIINKSPSELKRLGMSVVDMKDQKIINLITSTYDLIISAHCKQIFPKKLVDTVRCINIHPGLNPYNRGWFPQVFSILNKKPIGCTIHLMDEKIDHGDVIYQSEVAIKSCDTSLDVYNRVVSAEKELINNHLLDLVHEKYTSKKLGNDGNYNGIKDFKKLSQLDLSSSGTLAEHIDLLRALTHGDFNNAYFVDDQGQRVFVKINLDKE</sequence>
<dbReference type="OrthoDB" id="467573at2"/>
<dbReference type="GO" id="GO:0005829">
    <property type="term" value="C:cytosol"/>
    <property type="evidence" value="ECO:0007669"/>
    <property type="project" value="TreeGrafter"/>
</dbReference>
<evidence type="ECO:0000259" key="1">
    <source>
        <dbReference type="Pfam" id="PF00551"/>
    </source>
</evidence>
<organism evidence="3 4">
    <name type="scientific">Litorilituus lipolyticus</name>
    <dbReference type="NCBI Taxonomy" id="2491017"/>
    <lineage>
        <taxon>Bacteria</taxon>
        <taxon>Pseudomonadati</taxon>
        <taxon>Pseudomonadota</taxon>
        <taxon>Gammaproteobacteria</taxon>
        <taxon>Alteromonadales</taxon>
        <taxon>Colwelliaceae</taxon>
        <taxon>Litorilituus</taxon>
    </lineage>
</organism>
<dbReference type="InterPro" id="IPR040660">
    <property type="entry name" value="N_formyltrans_C"/>
</dbReference>
<dbReference type="GO" id="GO:0004479">
    <property type="term" value="F:methionyl-tRNA formyltransferase activity"/>
    <property type="evidence" value="ECO:0007669"/>
    <property type="project" value="TreeGrafter"/>
</dbReference>
<keyword evidence="3" id="KW-0808">Transferase</keyword>
<evidence type="ECO:0000313" key="4">
    <source>
        <dbReference type="Proteomes" id="UP000315303"/>
    </source>
</evidence>
<dbReference type="Pfam" id="PF18216">
    <property type="entry name" value="N_formyltrans_C"/>
    <property type="match status" value="1"/>
</dbReference>
<keyword evidence="4" id="KW-1185">Reference proteome</keyword>
<protein>
    <submittedName>
        <fullName evidence="3">dTDP-4-amino-4,6-dideoxyglucose formyltransferase</fullName>
    </submittedName>
</protein>
<dbReference type="AlphaFoldDB" id="A0A502LGC7"/>
<dbReference type="Pfam" id="PF00551">
    <property type="entry name" value="Formyl_trans_N"/>
    <property type="match status" value="1"/>
</dbReference>
<dbReference type="SUPFAM" id="SSF53328">
    <property type="entry name" value="Formyltransferase"/>
    <property type="match status" value="1"/>
</dbReference>
<dbReference type="PANTHER" id="PTHR11138:SF5">
    <property type="entry name" value="METHIONYL-TRNA FORMYLTRANSFERASE, MITOCHONDRIAL"/>
    <property type="match status" value="1"/>
</dbReference>
<reference evidence="3 4" key="1">
    <citation type="submission" date="2019-01" db="EMBL/GenBank/DDBJ databases">
        <title>Litorilituus lipolytica sp. nov., isolated from intertidal sand of the Yellow Sea in China.</title>
        <authorList>
            <person name="Liu A."/>
        </authorList>
    </citation>
    <scope>NUCLEOTIDE SEQUENCE [LARGE SCALE GENOMIC DNA]</scope>
    <source>
        <strain evidence="3 4">RZ04</strain>
    </source>
</reference>
<accession>A0A502LGC7</accession>
<dbReference type="InterPro" id="IPR002376">
    <property type="entry name" value="Formyl_transf_N"/>
</dbReference>
<feature type="domain" description="N-formyltransferase dimerization C-terminal" evidence="2">
    <location>
        <begin position="196"/>
        <end position="247"/>
    </location>
</feature>
<dbReference type="PANTHER" id="PTHR11138">
    <property type="entry name" value="METHIONYL-TRNA FORMYLTRANSFERASE"/>
    <property type="match status" value="1"/>
</dbReference>
<dbReference type="PROSITE" id="PS00373">
    <property type="entry name" value="GART"/>
    <property type="match status" value="1"/>
</dbReference>
<name>A0A502LGC7_9GAMM</name>
<dbReference type="NCBIfam" id="NF005755">
    <property type="entry name" value="PRK07579.1"/>
    <property type="match status" value="1"/>
</dbReference>
<dbReference type="Proteomes" id="UP000315303">
    <property type="component" value="Unassembled WGS sequence"/>
</dbReference>
<proteinExistence type="predicted"/>
<dbReference type="InterPro" id="IPR001555">
    <property type="entry name" value="GART_AS"/>
</dbReference>
<feature type="domain" description="Formyl transferase N-terminal" evidence="1">
    <location>
        <begin position="4"/>
        <end position="168"/>
    </location>
</feature>